<sequence length="182" mass="20355">MKLITDADGAPIVYPRLHTLALRSFCDYAALETSSLDTPGGTPFPALEKLIIHVPYLFGNDVLLRGSEKSLRVLDMHVNHEMLDTLSRCGVFDKGRFKALDYLNMVNWNFSSDWVTESQGLGVFDAFCTTSVLNLGVLFDLSFDRIEPYIGDFSRTLRVLNTPSLSCTLEQVVTLIQSLPFL</sequence>
<reference evidence="1" key="1">
    <citation type="submission" date="2022-07" db="EMBL/GenBank/DDBJ databases">
        <title>Phylogenomic reconstructions and comparative analyses of Kickxellomycotina fungi.</title>
        <authorList>
            <person name="Reynolds N.K."/>
            <person name="Stajich J.E."/>
            <person name="Barry K."/>
            <person name="Grigoriev I.V."/>
            <person name="Crous P."/>
            <person name="Smith M.E."/>
        </authorList>
    </citation>
    <scope>NUCLEOTIDE SEQUENCE</scope>
    <source>
        <strain evidence="1">NRRL 5244</strain>
    </source>
</reference>
<gene>
    <name evidence="1" type="ORF">FBU59_000405</name>
</gene>
<proteinExistence type="predicted"/>
<comment type="caution">
    <text evidence="1">The sequence shown here is derived from an EMBL/GenBank/DDBJ whole genome shotgun (WGS) entry which is preliminary data.</text>
</comment>
<organism evidence="1 2">
    <name type="scientific">Linderina macrospora</name>
    <dbReference type="NCBI Taxonomy" id="4868"/>
    <lineage>
        <taxon>Eukaryota</taxon>
        <taxon>Fungi</taxon>
        <taxon>Fungi incertae sedis</taxon>
        <taxon>Zoopagomycota</taxon>
        <taxon>Kickxellomycotina</taxon>
        <taxon>Kickxellomycetes</taxon>
        <taxon>Kickxellales</taxon>
        <taxon>Kickxellaceae</taxon>
        <taxon>Linderina</taxon>
    </lineage>
</organism>
<dbReference type="EMBL" id="JANBPW010000075">
    <property type="protein sequence ID" value="KAJ1951015.1"/>
    <property type="molecule type" value="Genomic_DNA"/>
</dbReference>
<name>A0ACC1JGS3_9FUNG</name>
<evidence type="ECO:0000313" key="2">
    <source>
        <dbReference type="Proteomes" id="UP001150603"/>
    </source>
</evidence>
<keyword evidence="2" id="KW-1185">Reference proteome</keyword>
<evidence type="ECO:0000313" key="1">
    <source>
        <dbReference type="EMBL" id="KAJ1951015.1"/>
    </source>
</evidence>
<dbReference type="Proteomes" id="UP001150603">
    <property type="component" value="Unassembled WGS sequence"/>
</dbReference>
<accession>A0ACC1JGS3</accession>
<feature type="non-terminal residue" evidence="1">
    <location>
        <position position="182"/>
    </location>
</feature>
<protein>
    <submittedName>
        <fullName evidence="1">Uncharacterized protein</fullName>
    </submittedName>
</protein>